<proteinExistence type="predicted"/>
<organism evidence="3 4">
    <name type="scientific">Sphingopyxis lindanitolerans</name>
    <dbReference type="NCBI Taxonomy" id="2054227"/>
    <lineage>
        <taxon>Bacteria</taxon>
        <taxon>Pseudomonadati</taxon>
        <taxon>Pseudomonadota</taxon>
        <taxon>Alphaproteobacteria</taxon>
        <taxon>Sphingomonadales</taxon>
        <taxon>Sphingomonadaceae</taxon>
        <taxon>Sphingopyxis</taxon>
    </lineage>
</organism>
<feature type="region of interest" description="Disordered" evidence="1">
    <location>
        <begin position="1"/>
        <end position="33"/>
    </location>
</feature>
<dbReference type="Pfam" id="PF13924">
    <property type="entry name" value="Lipocalin_5"/>
    <property type="match status" value="1"/>
</dbReference>
<dbReference type="Proteomes" id="UP000238954">
    <property type="component" value="Chromosome"/>
</dbReference>
<dbReference type="InterPro" id="IPR024311">
    <property type="entry name" value="Lipocalin-like"/>
</dbReference>
<evidence type="ECO:0000256" key="1">
    <source>
        <dbReference type="SAM" id="MobiDB-lite"/>
    </source>
</evidence>
<feature type="domain" description="Lipocalin-like" evidence="2">
    <location>
        <begin position="62"/>
        <end position="183"/>
    </location>
</feature>
<evidence type="ECO:0000313" key="4">
    <source>
        <dbReference type="Proteomes" id="UP000238954"/>
    </source>
</evidence>
<evidence type="ECO:0000313" key="3">
    <source>
        <dbReference type="EMBL" id="PQM26517.1"/>
    </source>
</evidence>
<accession>A0A2S8B2C4</accession>
<dbReference type="EMBL" id="PHFW01000003">
    <property type="protein sequence ID" value="PQM26517.1"/>
    <property type="molecule type" value="Genomic_DNA"/>
</dbReference>
<reference evidence="4" key="1">
    <citation type="submission" date="2017-11" db="EMBL/GenBank/DDBJ databases">
        <title>The complete genome sequence of Sphingopyxis pomeranensis sp. nov. strain WS5A3p.</title>
        <authorList>
            <person name="Kaminski M.A."/>
        </authorList>
    </citation>
    <scope>NUCLEOTIDE SEQUENCE [LARGE SCALE GENOMIC DNA]</scope>
    <source>
        <strain evidence="4">WS5A3p</strain>
    </source>
</reference>
<sequence length="197" mass="21343">MHMRAGIGQGDRNRFADRAPGAGNKGGAAIEPPCVKGTRHLSISHASNIRNKEYRMLQEDFIGSWHLIDYVTQLADGTAVEPLGAAPYGLGTYTGDGWMSAHLMRRDRLSLGSARPALDRIAPDLLVATAAGYIGYAGRYTVDAVGGRVIHHVETAFLPDWIGTDMIREYRFADGILTLRPPAVGGAASVLRWRRAC</sequence>
<name>A0A2S8B2C4_9SPHN</name>
<dbReference type="AlphaFoldDB" id="A0A2S8B2C4"/>
<keyword evidence="4" id="KW-1185">Reference proteome</keyword>
<gene>
    <name evidence="3" type="ORF">CVO77_15965</name>
</gene>
<comment type="caution">
    <text evidence="3">The sequence shown here is derived from an EMBL/GenBank/DDBJ whole genome shotgun (WGS) entry which is preliminary data.</text>
</comment>
<protein>
    <recommendedName>
        <fullName evidence="2">Lipocalin-like domain-containing protein</fullName>
    </recommendedName>
</protein>
<evidence type="ECO:0000259" key="2">
    <source>
        <dbReference type="Pfam" id="PF13924"/>
    </source>
</evidence>